<proteinExistence type="predicted"/>
<feature type="transmembrane region" description="Helical" evidence="1">
    <location>
        <begin position="53"/>
        <end position="79"/>
    </location>
</feature>
<keyword evidence="1" id="KW-0812">Transmembrane</keyword>
<name>A0ABU5ZZ48_9FLAO</name>
<dbReference type="RefSeq" id="WP_324181164.1">
    <property type="nucleotide sequence ID" value="NZ_BAABAW010000025.1"/>
</dbReference>
<evidence type="ECO:0000313" key="3">
    <source>
        <dbReference type="EMBL" id="MEB3347136.1"/>
    </source>
</evidence>
<organism evidence="3 4">
    <name type="scientific">Aquimarina gracilis</name>
    <dbReference type="NCBI Taxonomy" id="874422"/>
    <lineage>
        <taxon>Bacteria</taxon>
        <taxon>Pseudomonadati</taxon>
        <taxon>Bacteroidota</taxon>
        <taxon>Flavobacteriia</taxon>
        <taxon>Flavobacteriales</taxon>
        <taxon>Flavobacteriaceae</taxon>
        <taxon>Aquimarina</taxon>
    </lineage>
</organism>
<feature type="transmembrane region" description="Helical" evidence="1">
    <location>
        <begin position="115"/>
        <end position="132"/>
    </location>
</feature>
<keyword evidence="1" id="KW-1133">Transmembrane helix</keyword>
<dbReference type="InterPro" id="IPR007349">
    <property type="entry name" value="DUF418"/>
</dbReference>
<evidence type="ECO:0000313" key="4">
    <source>
        <dbReference type="Proteomes" id="UP001327027"/>
    </source>
</evidence>
<feature type="transmembrane region" description="Helical" evidence="1">
    <location>
        <begin position="91"/>
        <end position="109"/>
    </location>
</feature>
<evidence type="ECO:0000259" key="2">
    <source>
        <dbReference type="Pfam" id="PF04235"/>
    </source>
</evidence>
<feature type="transmembrane region" description="Helical" evidence="1">
    <location>
        <begin position="210"/>
        <end position="229"/>
    </location>
</feature>
<dbReference type="PANTHER" id="PTHR30590">
    <property type="entry name" value="INNER MEMBRANE PROTEIN"/>
    <property type="match status" value="1"/>
</dbReference>
<evidence type="ECO:0000256" key="1">
    <source>
        <dbReference type="SAM" id="Phobius"/>
    </source>
</evidence>
<dbReference type="EMBL" id="JAYKLX010000008">
    <property type="protein sequence ID" value="MEB3347136.1"/>
    <property type="molecule type" value="Genomic_DNA"/>
</dbReference>
<feature type="transmembrane region" description="Helical" evidence="1">
    <location>
        <begin position="290"/>
        <end position="308"/>
    </location>
</feature>
<feature type="domain" description="DUF418" evidence="2">
    <location>
        <begin position="229"/>
        <end position="395"/>
    </location>
</feature>
<reference evidence="3 4" key="1">
    <citation type="journal article" date="2013" name="Int. J. Syst. Evol. Microbiol.">
        <title>Aquimarina gracilis sp. nov., isolated from the gut microflora of a mussel, Mytilus coruscus, and emended description of Aquimarina spongiae.</title>
        <authorList>
            <person name="Park S.C."/>
            <person name="Choe H.N."/>
            <person name="Baik K.S."/>
            <person name="Seong C.N."/>
        </authorList>
    </citation>
    <scope>NUCLEOTIDE SEQUENCE [LARGE SCALE GENOMIC DNA]</scope>
    <source>
        <strain evidence="3 4">PSC32</strain>
    </source>
</reference>
<dbReference type="InterPro" id="IPR052529">
    <property type="entry name" value="Bact_Transport_Assoc"/>
</dbReference>
<feature type="transmembrane region" description="Helical" evidence="1">
    <location>
        <begin position="12"/>
        <end position="33"/>
    </location>
</feature>
<feature type="transmembrane region" description="Helical" evidence="1">
    <location>
        <begin position="356"/>
        <end position="376"/>
    </location>
</feature>
<feature type="transmembrane region" description="Helical" evidence="1">
    <location>
        <begin position="139"/>
        <end position="159"/>
    </location>
</feature>
<accession>A0ABU5ZZ48</accession>
<dbReference type="Pfam" id="PF04235">
    <property type="entry name" value="DUF418"/>
    <property type="match status" value="1"/>
</dbReference>
<dbReference type="PANTHER" id="PTHR30590:SF2">
    <property type="entry name" value="INNER MEMBRANE PROTEIN"/>
    <property type="match status" value="1"/>
</dbReference>
<keyword evidence="1" id="KW-0472">Membrane</keyword>
<protein>
    <submittedName>
        <fullName evidence="3">DUF418 domain-containing protein</fullName>
    </submittedName>
</protein>
<feature type="transmembrane region" description="Helical" evidence="1">
    <location>
        <begin position="329"/>
        <end position="350"/>
    </location>
</feature>
<feature type="transmembrane region" description="Helical" evidence="1">
    <location>
        <begin position="249"/>
        <end position="270"/>
    </location>
</feature>
<comment type="caution">
    <text evidence="3">The sequence shown here is derived from an EMBL/GenBank/DDBJ whole genome shotgun (WGS) entry which is preliminary data.</text>
</comment>
<keyword evidence="4" id="KW-1185">Reference proteome</keyword>
<sequence>MKKTSSNRIIIIDALRGFALGGVALVHMTEQYIASAPTEGLMEVTNNTFDTVLSGAIGFFIIGKFFALFSILFGLSFFIQMDSASKKGQNFAGRFLWRVFLLFIIGYIHQIFYKGDILTIYALLAPFLIPFYKVKNNWILLVAGVFLVSIPRFISYALLGTDSAFGFPSFMDFNNEINVTYIETLKKGSILDVFSINATQGMLQKMDFQIGFFARFYLTFGYFLIGLWLGKIGLFQKAKENVPKVKKWLIRSIVFFIIALVITGGLFALSPQPVDFQNWLHVLGINAYDWSNIGLTAIILCSFILIFVKKRGEKVLSFFAPYGRMALTNYVLQSIIGTSILFGWGLGYLGKLQTSYLFLMAIALISIQSLLSKVWLTHFRYGPLEWLWRSATLGKVQPFKK</sequence>
<gene>
    <name evidence="3" type="ORF">U6A24_16805</name>
</gene>
<dbReference type="Proteomes" id="UP001327027">
    <property type="component" value="Unassembled WGS sequence"/>
</dbReference>